<gene>
    <name evidence="1" type="ORF">PGTUg99_024884</name>
</gene>
<dbReference type="Proteomes" id="UP000325313">
    <property type="component" value="Unassembled WGS sequence"/>
</dbReference>
<sequence length="191" mass="21808">MWFPPQQQLPLAPPLALHPPTLACISDQMIHLFLVLQQDAHLAQVIDDHRVANFALAALQTCLTTLARLGPNNLITPQLQAAMEHAIEVGMAAHNQILLRQINELIRQSENRTAQRIRQSENRMAQLIRQSEERMAHRMAQRADRTTRLINRRTQAIENRLEAVERTTRHLSELIGSITPAMQTFVGRQQM</sequence>
<evidence type="ECO:0000313" key="1">
    <source>
        <dbReference type="EMBL" id="KAA1082168.1"/>
    </source>
</evidence>
<accession>A0A5B0N1Y6</accession>
<name>A0A5B0N1Y6_PUCGR</name>
<dbReference type="AlphaFoldDB" id="A0A5B0N1Y6"/>
<evidence type="ECO:0000313" key="2">
    <source>
        <dbReference type="Proteomes" id="UP000325313"/>
    </source>
</evidence>
<reference evidence="1 2" key="1">
    <citation type="submission" date="2019-05" db="EMBL/GenBank/DDBJ databases">
        <title>Emergence of the Ug99 lineage of the wheat stem rust pathogen through somatic hybridization.</title>
        <authorList>
            <person name="Li F."/>
            <person name="Upadhyaya N.M."/>
            <person name="Sperschneider J."/>
            <person name="Matny O."/>
            <person name="Nguyen-Phuc H."/>
            <person name="Mago R."/>
            <person name="Raley C."/>
            <person name="Miller M.E."/>
            <person name="Silverstein K.A.T."/>
            <person name="Henningsen E."/>
            <person name="Hirsch C.D."/>
            <person name="Visser B."/>
            <person name="Pretorius Z.A."/>
            <person name="Steffenson B.J."/>
            <person name="Schwessinger B."/>
            <person name="Dodds P.N."/>
            <person name="Figueroa M."/>
        </authorList>
    </citation>
    <scope>NUCLEOTIDE SEQUENCE [LARGE SCALE GENOMIC DNA]</scope>
    <source>
        <strain evidence="1 2">Ug99</strain>
    </source>
</reference>
<comment type="caution">
    <text evidence="1">The sequence shown here is derived from an EMBL/GenBank/DDBJ whole genome shotgun (WGS) entry which is preliminary data.</text>
</comment>
<dbReference type="EMBL" id="VDEP01000439">
    <property type="protein sequence ID" value="KAA1082168.1"/>
    <property type="molecule type" value="Genomic_DNA"/>
</dbReference>
<proteinExistence type="predicted"/>
<protein>
    <submittedName>
        <fullName evidence="1">Uncharacterized protein</fullName>
    </submittedName>
</protein>
<organism evidence="1 2">
    <name type="scientific">Puccinia graminis f. sp. tritici</name>
    <dbReference type="NCBI Taxonomy" id="56615"/>
    <lineage>
        <taxon>Eukaryota</taxon>
        <taxon>Fungi</taxon>
        <taxon>Dikarya</taxon>
        <taxon>Basidiomycota</taxon>
        <taxon>Pucciniomycotina</taxon>
        <taxon>Pucciniomycetes</taxon>
        <taxon>Pucciniales</taxon>
        <taxon>Pucciniaceae</taxon>
        <taxon>Puccinia</taxon>
    </lineage>
</organism>